<evidence type="ECO:0000256" key="2">
    <source>
        <dbReference type="SAM" id="Phobius"/>
    </source>
</evidence>
<feature type="transmembrane region" description="Helical" evidence="2">
    <location>
        <begin position="564"/>
        <end position="587"/>
    </location>
</feature>
<feature type="transmembrane region" description="Helical" evidence="2">
    <location>
        <begin position="593"/>
        <end position="613"/>
    </location>
</feature>
<feature type="signal peptide" evidence="3">
    <location>
        <begin position="1"/>
        <end position="22"/>
    </location>
</feature>
<feature type="transmembrane region" description="Helical" evidence="2">
    <location>
        <begin position="182"/>
        <end position="205"/>
    </location>
</feature>
<feature type="transmembrane region" description="Helical" evidence="2">
    <location>
        <begin position="453"/>
        <end position="471"/>
    </location>
</feature>
<protein>
    <submittedName>
        <fullName evidence="4">Uncharacterized protein</fullName>
    </submittedName>
</protein>
<keyword evidence="2" id="KW-0812">Transmembrane</keyword>
<evidence type="ECO:0000313" key="4">
    <source>
        <dbReference type="EMBL" id="EGU74733.1"/>
    </source>
</evidence>
<sequence length="665" mass="75036">MTGHRHLLLARLLGFLLMDCSPERLRSLVSKEEVEFDADIAGPGVQAAFLITSLIALATLIVAFLTLSVPPRLLNSGDAVMVAGVRRIYRRLRTKFPKTRRTKVVQSRRERTHAFMAFMVAISDQILVSQTSILIASFIIQDSITIYSTKIVIALGCLAATVHLGSFPFYTKRFKGRGTAKLIRVLAMVTGSGMLVFLLTIRLSYTWDMSSHVYLTCTLQDYRMNEKMEDVDYIRLMMQMFAPLAVLYGTYDIVQLLYREQPVDGKANGPTAERNRVDFNSQQHSVIGEIEIQTLGRLEDQTTTDNHRDLGDIEIESRAIRSILQLISGGGIQARTDSENDYQQRRSILFKPRGAKIKFKELMREIRESKREPLLNKWLRFKALSILTSDITSTRKVRLLVTLAAETWTFHQCRGSFVWRLFWLWSGNVYGIVTIFVSRAVTTGMSGNPNNMGFGQVVPLTLLALPILVAMESHADYKQKLNLIEKARVDEANLESSLGINPRSQSIGQPPEHRRDMPMQTDFTSPQTTKEMLIKRSQDIGYPELYNWLIGGDLTSSPTLQKGVVAHAATMFTVATLLGLFTAYPLWGIEFAMVSIIFLFAARRLIGLVLVVFDMRSCPVIVDHLGCKHPIYNPEYENHGERVAMSRAARDAGQDIEEADRQEEA</sequence>
<dbReference type="AlphaFoldDB" id="F9G7W7"/>
<evidence type="ECO:0000256" key="1">
    <source>
        <dbReference type="SAM" id="MobiDB-lite"/>
    </source>
</evidence>
<feature type="chain" id="PRO_5003383618" evidence="3">
    <location>
        <begin position="23"/>
        <end position="665"/>
    </location>
</feature>
<gene>
    <name evidence="4" type="ORF">FOXB_14749</name>
</gene>
<reference evidence="4" key="1">
    <citation type="journal article" date="2012" name="Mol. Plant Microbe Interact.">
        <title>A highly conserved effector in Fusarium oxysporum is required for full virulence on Arabidopsis.</title>
        <authorList>
            <person name="Thatcher L.F."/>
            <person name="Gardiner D.M."/>
            <person name="Kazan K."/>
            <person name="Manners J."/>
        </authorList>
    </citation>
    <scope>NUCLEOTIDE SEQUENCE [LARGE SCALE GENOMIC DNA]</scope>
    <source>
        <strain evidence="4">Fo5176</strain>
    </source>
</reference>
<keyword evidence="2" id="KW-1133">Transmembrane helix</keyword>
<feature type="transmembrane region" description="Helical" evidence="2">
    <location>
        <begin position="151"/>
        <end position="170"/>
    </location>
</feature>
<dbReference type="EMBL" id="AFQF01003644">
    <property type="protein sequence ID" value="EGU74733.1"/>
    <property type="molecule type" value="Genomic_DNA"/>
</dbReference>
<dbReference type="OrthoDB" id="5427664at2759"/>
<name>F9G7W7_FUSOF</name>
<organism evidence="4">
    <name type="scientific">Fusarium oxysporum (strain Fo5176)</name>
    <name type="common">Fusarium vascular wilt</name>
    <dbReference type="NCBI Taxonomy" id="660025"/>
    <lineage>
        <taxon>Eukaryota</taxon>
        <taxon>Fungi</taxon>
        <taxon>Dikarya</taxon>
        <taxon>Ascomycota</taxon>
        <taxon>Pezizomycotina</taxon>
        <taxon>Sordariomycetes</taxon>
        <taxon>Hypocreomycetidae</taxon>
        <taxon>Hypocreales</taxon>
        <taxon>Nectriaceae</taxon>
        <taxon>Fusarium</taxon>
        <taxon>Fusarium oxysporum species complex</taxon>
    </lineage>
</organism>
<dbReference type="PaxDb" id="5507-FOXG_01258P0"/>
<feature type="transmembrane region" description="Helical" evidence="2">
    <location>
        <begin position="46"/>
        <end position="67"/>
    </location>
</feature>
<feature type="region of interest" description="Disordered" evidence="1">
    <location>
        <begin position="500"/>
        <end position="522"/>
    </location>
</feature>
<keyword evidence="2" id="KW-0472">Membrane</keyword>
<feature type="transmembrane region" description="Helical" evidence="2">
    <location>
        <begin position="233"/>
        <end position="251"/>
    </location>
</feature>
<feature type="transmembrane region" description="Helical" evidence="2">
    <location>
        <begin position="115"/>
        <end position="139"/>
    </location>
</feature>
<keyword evidence="3" id="KW-0732">Signal</keyword>
<dbReference type="InterPro" id="IPR053018">
    <property type="entry name" value="Elsinochrome_Biosynth-Asso"/>
</dbReference>
<dbReference type="PANTHER" id="PTHR37577">
    <property type="entry name" value="INTEGRAL MEMBRANE PROTEIN"/>
    <property type="match status" value="1"/>
</dbReference>
<evidence type="ECO:0000256" key="3">
    <source>
        <dbReference type="SAM" id="SignalP"/>
    </source>
</evidence>
<proteinExistence type="predicted"/>
<dbReference type="PANTHER" id="PTHR37577:SF1">
    <property type="entry name" value="INTEGRAL MEMBRANE PROTEIN"/>
    <property type="match status" value="1"/>
</dbReference>
<accession>F9G7W7</accession>
<comment type="caution">
    <text evidence="4">The sequence shown here is derived from an EMBL/GenBank/DDBJ whole genome shotgun (WGS) entry which is preliminary data.</text>
</comment>
<feature type="transmembrane region" description="Helical" evidence="2">
    <location>
        <begin position="421"/>
        <end position="441"/>
    </location>
</feature>
<dbReference type="STRING" id="660025.F9G7W7"/>